<reference evidence="5" key="1">
    <citation type="submission" date="2018-06" db="EMBL/GenBank/DDBJ databases">
        <authorList>
            <person name="Cea G.-C."/>
            <person name="William W."/>
        </authorList>
    </citation>
    <scope>NUCLEOTIDE SEQUENCE [LARGE SCALE GENOMIC DNA]</scope>
    <source>
        <strain evidence="5">DB21MT-2</strain>
    </source>
</reference>
<dbReference type="InterPro" id="IPR002104">
    <property type="entry name" value="Integrase_catalytic"/>
</dbReference>
<dbReference type="KEGG" id="sbk:SHEWBE_4473"/>
<proteinExistence type="predicted"/>
<evidence type="ECO:0000259" key="3">
    <source>
        <dbReference type="Pfam" id="PF00589"/>
    </source>
</evidence>
<evidence type="ECO:0000256" key="1">
    <source>
        <dbReference type="ARBA" id="ARBA00023125"/>
    </source>
</evidence>
<keyword evidence="2" id="KW-0233">DNA recombination</keyword>
<feature type="domain" description="Tyr recombinase" evidence="3">
    <location>
        <begin position="41"/>
        <end position="76"/>
    </location>
</feature>
<evidence type="ECO:0000313" key="4">
    <source>
        <dbReference type="EMBL" id="SQH78433.1"/>
    </source>
</evidence>
<dbReference type="EMBL" id="LS483452">
    <property type="protein sequence ID" value="SQH78433.1"/>
    <property type="molecule type" value="Genomic_DNA"/>
</dbReference>
<evidence type="ECO:0000313" key="5">
    <source>
        <dbReference type="Proteomes" id="UP000250123"/>
    </source>
</evidence>
<dbReference type="GO" id="GO:0015074">
    <property type="term" value="P:DNA integration"/>
    <property type="evidence" value="ECO:0007669"/>
    <property type="project" value="UniProtKB-KW"/>
</dbReference>
<dbReference type="InterPro" id="IPR013762">
    <property type="entry name" value="Integrase-like_cat_sf"/>
</dbReference>
<dbReference type="Pfam" id="PF00589">
    <property type="entry name" value="Phage_integrase"/>
    <property type="match status" value="1"/>
</dbReference>
<dbReference type="AlphaFoldDB" id="A0A330MAF7"/>
<dbReference type="SUPFAM" id="SSF56349">
    <property type="entry name" value="DNA breaking-rejoining enzymes"/>
    <property type="match status" value="1"/>
</dbReference>
<dbReference type="Proteomes" id="UP000250123">
    <property type="component" value="Chromosome SHEWBE"/>
</dbReference>
<dbReference type="InterPro" id="IPR011010">
    <property type="entry name" value="DNA_brk_join_enz"/>
</dbReference>
<accession>A0A330MAF7</accession>
<gene>
    <name evidence="4" type="ORF">SHEWBE_4473</name>
</gene>
<dbReference type="Gene3D" id="1.10.443.10">
    <property type="entry name" value="Intergrase catalytic core"/>
    <property type="match status" value="1"/>
</dbReference>
<organism evidence="4 5">
    <name type="scientific">Shewanella benthica</name>
    <dbReference type="NCBI Taxonomy" id="43661"/>
    <lineage>
        <taxon>Bacteria</taxon>
        <taxon>Pseudomonadati</taxon>
        <taxon>Pseudomonadota</taxon>
        <taxon>Gammaproteobacteria</taxon>
        <taxon>Alteromonadales</taxon>
        <taxon>Shewanellaceae</taxon>
        <taxon>Shewanella</taxon>
    </lineage>
</organism>
<dbReference type="GO" id="GO:0003677">
    <property type="term" value="F:DNA binding"/>
    <property type="evidence" value="ECO:0007669"/>
    <property type="project" value="UniProtKB-KW"/>
</dbReference>
<dbReference type="InterPro" id="IPR010998">
    <property type="entry name" value="Integrase_recombinase_N"/>
</dbReference>
<protein>
    <recommendedName>
        <fullName evidence="3">Tyr recombinase domain-containing protein</fullName>
    </recommendedName>
</protein>
<keyword evidence="1" id="KW-0238">DNA-binding</keyword>
<name>A0A330MAF7_9GAMM</name>
<dbReference type="GO" id="GO:0006310">
    <property type="term" value="P:DNA recombination"/>
    <property type="evidence" value="ECO:0007669"/>
    <property type="project" value="UniProtKB-KW"/>
</dbReference>
<evidence type="ECO:0000256" key="2">
    <source>
        <dbReference type="ARBA" id="ARBA00023172"/>
    </source>
</evidence>
<dbReference type="Gene3D" id="1.10.150.130">
    <property type="match status" value="1"/>
</dbReference>
<sequence length="102" mass="11872">MDKMLLLFHHKKHPSELGSGDVKLFLSWLTTHGHVAVNTQKVATHLLEKGRDIRTVQELLGHNDLNTTQIYTHVLANTMRGQPARWMTFNKNMDIHRHFIHD</sequence>